<evidence type="ECO:0000313" key="1">
    <source>
        <dbReference type="EMBL" id="JAD23048.1"/>
    </source>
</evidence>
<sequence>MGQAGFLYAVTTSCCTGTRGTQRFVLLFHAVLTSQLSVVSSSLLLLHTGRRVCSSSYYRLSTVTSSKLTLNIVATLLMSSGSSTSTRYL</sequence>
<reference evidence="1" key="1">
    <citation type="submission" date="2014-09" db="EMBL/GenBank/DDBJ databases">
        <authorList>
            <person name="Magalhaes I.L.F."/>
            <person name="Oliveira U."/>
            <person name="Santos F.R."/>
            <person name="Vidigal T.H.D.A."/>
            <person name="Brescovit A.D."/>
            <person name="Santos A.J."/>
        </authorList>
    </citation>
    <scope>NUCLEOTIDE SEQUENCE</scope>
    <source>
        <tissue evidence="1">Shoot tissue taken approximately 20 cm above the soil surface</tissue>
    </source>
</reference>
<accession>A0A0A8YCA9</accession>
<dbReference type="AlphaFoldDB" id="A0A0A8YCA9"/>
<name>A0A0A8YCA9_ARUDO</name>
<dbReference type="EMBL" id="GBRH01274847">
    <property type="protein sequence ID" value="JAD23048.1"/>
    <property type="molecule type" value="Transcribed_RNA"/>
</dbReference>
<protein>
    <submittedName>
        <fullName evidence="1">Spliceosomal protein sap, putative</fullName>
    </submittedName>
</protein>
<organism evidence="1">
    <name type="scientific">Arundo donax</name>
    <name type="common">Giant reed</name>
    <name type="synonym">Donax arundinaceus</name>
    <dbReference type="NCBI Taxonomy" id="35708"/>
    <lineage>
        <taxon>Eukaryota</taxon>
        <taxon>Viridiplantae</taxon>
        <taxon>Streptophyta</taxon>
        <taxon>Embryophyta</taxon>
        <taxon>Tracheophyta</taxon>
        <taxon>Spermatophyta</taxon>
        <taxon>Magnoliopsida</taxon>
        <taxon>Liliopsida</taxon>
        <taxon>Poales</taxon>
        <taxon>Poaceae</taxon>
        <taxon>PACMAD clade</taxon>
        <taxon>Arundinoideae</taxon>
        <taxon>Arundineae</taxon>
        <taxon>Arundo</taxon>
    </lineage>
</organism>
<reference evidence="1" key="2">
    <citation type="journal article" date="2015" name="Data Brief">
        <title>Shoot transcriptome of the giant reed, Arundo donax.</title>
        <authorList>
            <person name="Barrero R.A."/>
            <person name="Guerrero F.D."/>
            <person name="Moolhuijzen P."/>
            <person name="Goolsby J.A."/>
            <person name="Tidwell J."/>
            <person name="Bellgard S.E."/>
            <person name="Bellgard M.I."/>
        </authorList>
    </citation>
    <scope>NUCLEOTIDE SEQUENCE</scope>
    <source>
        <tissue evidence="1">Shoot tissue taken approximately 20 cm above the soil surface</tissue>
    </source>
</reference>
<proteinExistence type="predicted"/>